<dbReference type="RefSeq" id="WP_133320487.1">
    <property type="nucleotide sequence ID" value="NZ_SMTF01000001.1"/>
</dbReference>
<reference evidence="1 2" key="1">
    <citation type="submission" date="2019-03" db="EMBL/GenBank/DDBJ databases">
        <title>Luteimonas zhaokaii sp.nov., isolated from the rectal contents of Plateau pika in Yushu, Qinghai Province, China.</title>
        <authorList>
            <person name="Zhang G."/>
        </authorList>
    </citation>
    <scope>NUCLEOTIDE SEQUENCE [LARGE SCALE GENOMIC DNA]</scope>
    <source>
        <strain evidence="1 2">B9</strain>
    </source>
</reference>
<accession>A0A4R5U4K5</accession>
<evidence type="ECO:0000313" key="2">
    <source>
        <dbReference type="Proteomes" id="UP000294796"/>
    </source>
</evidence>
<keyword evidence="2" id="KW-1185">Reference proteome</keyword>
<name>A0A4R5U4K5_9GAMM</name>
<comment type="caution">
    <text evidence="1">The sequence shown here is derived from an EMBL/GenBank/DDBJ whole genome shotgun (WGS) entry which is preliminary data.</text>
</comment>
<proteinExistence type="predicted"/>
<evidence type="ECO:0000313" key="1">
    <source>
        <dbReference type="EMBL" id="TDK28666.1"/>
    </source>
</evidence>
<organism evidence="1 2">
    <name type="scientific">Luteimonas aestuarii</name>
    <dbReference type="NCBI Taxonomy" id="453837"/>
    <lineage>
        <taxon>Bacteria</taxon>
        <taxon>Pseudomonadati</taxon>
        <taxon>Pseudomonadota</taxon>
        <taxon>Gammaproteobacteria</taxon>
        <taxon>Lysobacterales</taxon>
        <taxon>Lysobacteraceae</taxon>
        <taxon>Luteimonas</taxon>
    </lineage>
</organism>
<dbReference type="AlphaFoldDB" id="A0A4R5U4K5"/>
<gene>
    <name evidence="1" type="ORF">E2F46_02015</name>
</gene>
<protein>
    <submittedName>
        <fullName evidence="1">Uncharacterized protein</fullName>
    </submittedName>
</protein>
<dbReference type="Proteomes" id="UP000294796">
    <property type="component" value="Unassembled WGS sequence"/>
</dbReference>
<dbReference type="EMBL" id="SMTF01000001">
    <property type="protein sequence ID" value="TDK28666.1"/>
    <property type="molecule type" value="Genomic_DNA"/>
</dbReference>
<sequence length="158" mass="18249">MLTTASTWFFEGMFFKHPGNLAVRLAEGIVSDQTEAVDVDGTELGPYRPVLLTHRSRVVEIVFDHVWRYEVTREGRERAPEGRRLGVSDFLYELPDDEFDQLFDTPMMQADRESFGVRRWFLWTEDFALYVAGRSEPTVCLTRDAPDLSVERGATYFA</sequence>